<evidence type="ECO:0000313" key="3">
    <source>
        <dbReference type="Proteomes" id="UP000076858"/>
    </source>
</evidence>
<feature type="region of interest" description="Disordered" evidence="1">
    <location>
        <begin position="125"/>
        <end position="152"/>
    </location>
</feature>
<protein>
    <submittedName>
        <fullName evidence="2">Uncharacterized protein</fullName>
    </submittedName>
</protein>
<dbReference type="STRING" id="35525.A0A164U3M7"/>
<proteinExistence type="predicted"/>
<reference evidence="2 3" key="1">
    <citation type="submission" date="2016-03" db="EMBL/GenBank/DDBJ databases">
        <title>EvidentialGene: Evidence-directed Construction of Genes on Genomes.</title>
        <authorList>
            <person name="Gilbert D.G."/>
            <person name="Choi J.-H."/>
            <person name="Mockaitis K."/>
            <person name="Colbourne J."/>
            <person name="Pfrender M."/>
        </authorList>
    </citation>
    <scope>NUCLEOTIDE SEQUENCE [LARGE SCALE GENOMIC DNA]</scope>
    <source>
        <strain evidence="2 3">Xinb3</strain>
        <tissue evidence="2">Complete organism</tissue>
    </source>
</reference>
<accession>A0A164U3M7</accession>
<dbReference type="PANTHER" id="PTHR33173">
    <property type="match status" value="1"/>
</dbReference>
<comment type="caution">
    <text evidence="2">The sequence shown here is derived from an EMBL/GenBank/DDBJ whole genome shotgun (WGS) entry which is preliminary data.</text>
</comment>
<dbReference type="OrthoDB" id="7696082at2759"/>
<name>A0A164U3M7_9CRUS</name>
<gene>
    <name evidence="2" type="ORF">APZ42_024353</name>
</gene>
<keyword evidence="3" id="KW-1185">Reference proteome</keyword>
<dbReference type="PANTHER" id="PTHR33173:SF2">
    <property type="entry name" value="MYND-TYPE DOMAIN-CONTAINING PROTEIN"/>
    <property type="match status" value="1"/>
</dbReference>
<dbReference type="AlphaFoldDB" id="A0A164U3M7"/>
<dbReference type="EMBL" id="LRGB01001585">
    <property type="protein sequence ID" value="KZS11029.1"/>
    <property type="molecule type" value="Genomic_DNA"/>
</dbReference>
<sequence>MGENCVFSILHTEFDINVTPKIKCILLKLGYSSFRTLARINPDCAELEHFVRTILADVDYVADLPEAEKVSIFGEMFAKIPSKFSFMPGEKALIADVVDTAQKITARSQENFSYDILPSSGRKRKRVSTFSSSESGRKKNNSADGLADMPVNGGLQEVSPTNVLPIDSVMRVVSRAANVSEGQSDMTNVTLEGTLEETQNTTRVIRRKGKSLQEYLFNWISKSKLRDTWDLPSIKWTIDNHESEQPKITCSTCKIAPFNVNGSTVMMLQVMGQPQEPVVKVIKPKFHNHNLIDFAPEHLHQKLSGRNLLTCLLMRARFSVTDSSSESYSVQKTQSKDSSSRRTLLQRLNIQASVQIKKKPGGYRYDKDIGLLHFAMYSYIQGGRKFYEVLSANFEGIFPSCRTIERKLSSFHKSVPEGEVNVALLKEILDKHRLPPVVSIAEDGTAIVGQREYDKRTNRVIGFSLPLRCNGFPDSLASSVRTAEDIVNLFEKYERAAVVITVMAQTMDEQIPAIRIASFCSNNRFTADDVKHRANYIEAELNKLGIRMLTYSADGDSREMKMMRQVLNLGALPPRLSRQKKGRSAQQIADETGWLLKRQWDFFAADVINSAVPVQDTVHIGAKFRTRLLKRDRATFLTIGKGIASVSDLEQLLTEVTKGQHHLKNGDLNLHDKMNYDAVRRLCDPCVTDILCDKVAGSEVTCFYLKLMRLITASYLDKSLSPLDRIYGIWYSCLALRYWRHWLQENGYKLDINFITLNAYMCVEINAHSLVLISRRLRENGTPHLFRPWHFGSQSCESFFRLVRSLTSTESTQVNLSGKGFFSRSERADAANQLLGEGENDGVYFPRFTHAFEDQSQDDGKNISFNLPSHLPSDEEIERIIRKAMVDVDHQFQLLGVKMRGKKKFMFNQELVQRINVSRKDKEHPAALIDSNLLLELDDSGAEETAVEENVQPCPDAGDEYDIDVLKSLGMAQLRDFSHLVSRQLESSAFASIICNNGSQIVVKKSAVVWFCENSVRRLSNDRTLRVMQLANFSERRKLKITSVSTRKVVQIGDWCLFRNLEGNGFFLGRVLSFAYFNSTKKSISMFEWIVDQKDHEVGVLCIWYKLDINQSIFSGKLIEVHVHHGFHPCVSYICSCPSPTFTFDAQGSKQLFFTNATVNQLSNFLKDMTLSRD</sequence>
<evidence type="ECO:0000256" key="1">
    <source>
        <dbReference type="SAM" id="MobiDB-lite"/>
    </source>
</evidence>
<evidence type="ECO:0000313" key="2">
    <source>
        <dbReference type="EMBL" id="KZS11029.1"/>
    </source>
</evidence>
<organism evidence="2 3">
    <name type="scientific">Daphnia magna</name>
    <dbReference type="NCBI Taxonomy" id="35525"/>
    <lineage>
        <taxon>Eukaryota</taxon>
        <taxon>Metazoa</taxon>
        <taxon>Ecdysozoa</taxon>
        <taxon>Arthropoda</taxon>
        <taxon>Crustacea</taxon>
        <taxon>Branchiopoda</taxon>
        <taxon>Diplostraca</taxon>
        <taxon>Cladocera</taxon>
        <taxon>Anomopoda</taxon>
        <taxon>Daphniidae</taxon>
        <taxon>Daphnia</taxon>
    </lineage>
</organism>
<dbReference type="Proteomes" id="UP000076858">
    <property type="component" value="Unassembled WGS sequence"/>
</dbReference>